<gene>
    <name evidence="2" type="ORF">G4B88_007456</name>
</gene>
<feature type="region of interest" description="Disordered" evidence="1">
    <location>
        <begin position="82"/>
        <end position="103"/>
    </location>
</feature>
<accession>A0A7J6HAA9</accession>
<evidence type="ECO:0000256" key="1">
    <source>
        <dbReference type="SAM" id="MobiDB-lite"/>
    </source>
</evidence>
<sequence length="141" mass="15745">MLLPPSLIFKRWTNDVKLTTLTTSNEVGSTEQDELIQMVRYGSLNSDTNLLNFYASKLDNSFAYVKNEIARLTAYCKNAFDQTSSNQDGQASESSRGHQDNPNIERQMMIQGAAASSGDFFSEESHNVSLDGDFSIQVQFL</sequence>
<evidence type="ECO:0000313" key="3">
    <source>
        <dbReference type="Proteomes" id="UP000583929"/>
    </source>
</evidence>
<dbReference type="Proteomes" id="UP000583929">
    <property type="component" value="Unassembled WGS sequence"/>
</dbReference>
<protein>
    <recommendedName>
        <fullName evidence="4">Protein FAR1-RELATED SEQUENCE</fullName>
    </recommendedName>
</protein>
<organism evidence="2 3">
    <name type="scientific">Cannabis sativa</name>
    <name type="common">Hemp</name>
    <name type="synonym">Marijuana</name>
    <dbReference type="NCBI Taxonomy" id="3483"/>
    <lineage>
        <taxon>Eukaryota</taxon>
        <taxon>Viridiplantae</taxon>
        <taxon>Streptophyta</taxon>
        <taxon>Embryophyta</taxon>
        <taxon>Tracheophyta</taxon>
        <taxon>Spermatophyta</taxon>
        <taxon>Magnoliopsida</taxon>
        <taxon>eudicotyledons</taxon>
        <taxon>Gunneridae</taxon>
        <taxon>Pentapetalae</taxon>
        <taxon>rosids</taxon>
        <taxon>fabids</taxon>
        <taxon>Rosales</taxon>
        <taxon>Cannabaceae</taxon>
        <taxon>Cannabis</taxon>
    </lineage>
</organism>
<comment type="caution">
    <text evidence="2">The sequence shown here is derived from an EMBL/GenBank/DDBJ whole genome shotgun (WGS) entry which is preliminary data.</text>
</comment>
<keyword evidence="3" id="KW-1185">Reference proteome</keyword>
<evidence type="ECO:0000313" key="2">
    <source>
        <dbReference type="EMBL" id="KAF4391881.1"/>
    </source>
</evidence>
<proteinExistence type="predicted"/>
<dbReference type="AlphaFoldDB" id="A0A7J6HAA9"/>
<dbReference type="EMBL" id="JAATIQ010000055">
    <property type="protein sequence ID" value="KAF4391881.1"/>
    <property type="molecule type" value="Genomic_DNA"/>
</dbReference>
<reference evidence="2 3" key="1">
    <citation type="journal article" date="2020" name="bioRxiv">
        <title>Sequence and annotation of 42 cannabis genomes reveals extensive copy number variation in cannabinoid synthesis and pathogen resistance genes.</title>
        <authorList>
            <person name="Mckernan K.J."/>
            <person name="Helbert Y."/>
            <person name="Kane L.T."/>
            <person name="Ebling H."/>
            <person name="Zhang L."/>
            <person name="Liu B."/>
            <person name="Eaton Z."/>
            <person name="Mclaughlin S."/>
            <person name="Kingan S."/>
            <person name="Baybayan P."/>
            <person name="Concepcion G."/>
            <person name="Jordan M."/>
            <person name="Riva A."/>
            <person name="Barbazuk W."/>
            <person name="Harkins T."/>
        </authorList>
    </citation>
    <scope>NUCLEOTIDE SEQUENCE [LARGE SCALE GENOMIC DNA]</scope>
    <source>
        <strain evidence="3">cv. Jamaican Lion 4</strain>
        <tissue evidence="2">Leaf</tissue>
    </source>
</reference>
<evidence type="ECO:0008006" key="4">
    <source>
        <dbReference type="Google" id="ProtNLM"/>
    </source>
</evidence>
<name>A0A7J6HAA9_CANSA</name>